<evidence type="ECO:0000313" key="2">
    <source>
        <dbReference type="EMBL" id="GIL57476.1"/>
    </source>
</evidence>
<feature type="region of interest" description="Disordered" evidence="1">
    <location>
        <begin position="176"/>
        <end position="216"/>
    </location>
</feature>
<accession>A0A8J4F4R2</accession>
<sequence>MCSGLRNAIASHFKNGTAWRQGWSSAFAVAWVISDCGAGASRGLGLVKGSQDSVRGFTPLVGATLSSSQPFCKARETVASVRFAATSATAPTKVDAHASAAVDTTSSTEDGALVVGLVQSYPDPNDIPEHVLQRIRLQLFGRPIQQGEKTGRRALARPLQGRALADWYFMPPSKLPGFHNEEHEYERSKALNRRHRKREGEEGEEAQSGKAGGKKK</sequence>
<proteinExistence type="predicted"/>
<evidence type="ECO:0000313" key="3">
    <source>
        <dbReference type="Proteomes" id="UP000747399"/>
    </source>
</evidence>
<feature type="compositionally biased region" description="Basic and acidic residues" evidence="1">
    <location>
        <begin position="179"/>
        <end position="189"/>
    </location>
</feature>
<gene>
    <name evidence="2" type="ORF">Vafri_12710</name>
</gene>
<organism evidence="2 3">
    <name type="scientific">Volvox africanus</name>
    <dbReference type="NCBI Taxonomy" id="51714"/>
    <lineage>
        <taxon>Eukaryota</taxon>
        <taxon>Viridiplantae</taxon>
        <taxon>Chlorophyta</taxon>
        <taxon>core chlorophytes</taxon>
        <taxon>Chlorophyceae</taxon>
        <taxon>CS clade</taxon>
        <taxon>Chlamydomonadales</taxon>
        <taxon>Volvocaceae</taxon>
        <taxon>Volvox</taxon>
    </lineage>
</organism>
<protein>
    <submittedName>
        <fullName evidence="2">Uncharacterized protein</fullName>
    </submittedName>
</protein>
<dbReference type="Proteomes" id="UP000747399">
    <property type="component" value="Unassembled WGS sequence"/>
</dbReference>
<reference evidence="2" key="1">
    <citation type="journal article" date="2021" name="Proc. Natl. Acad. Sci. U.S.A.">
        <title>Three genomes in the algal genus Volvox reveal the fate of a haploid sex-determining region after a transition to homothallism.</title>
        <authorList>
            <person name="Yamamoto K."/>
            <person name="Hamaji T."/>
            <person name="Kawai-Toyooka H."/>
            <person name="Matsuzaki R."/>
            <person name="Takahashi F."/>
            <person name="Nishimura Y."/>
            <person name="Kawachi M."/>
            <person name="Noguchi H."/>
            <person name="Minakuchi Y."/>
            <person name="Umen J.G."/>
            <person name="Toyoda A."/>
            <person name="Nozaki H."/>
        </authorList>
    </citation>
    <scope>NUCLEOTIDE SEQUENCE</scope>
    <source>
        <strain evidence="2">NIES-3780</strain>
    </source>
</reference>
<comment type="caution">
    <text evidence="2">The sequence shown here is derived from an EMBL/GenBank/DDBJ whole genome shotgun (WGS) entry which is preliminary data.</text>
</comment>
<keyword evidence="3" id="KW-1185">Reference proteome</keyword>
<evidence type="ECO:0000256" key="1">
    <source>
        <dbReference type="SAM" id="MobiDB-lite"/>
    </source>
</evidence>
<dbReference type="AlphaFoldDB" id="A0A8J4F4R2"/>
<dbReference type="EMBL" id="BNCO01000028">
    <property type="protein sequence ID" value="GIL57476.1"/>
    <property type="molecule type" value="Genomic_DNA"/>
</dbReference>
<name>A0A8J4F4R2_9CHLO</name>